<dbReference type="AlphaFoldDB" id="A0A4V3SJ40"/>
<dbReference type="PANTHER" id="PTHR10900">
    <property type="entry name" value="PERIOSTIN-RELATED"/>
    <property type="match status" value="1"/>
</dbReference>
<dbReference type="InterPro" id="IPR000782">
    <property type="entry name" value="FAS1_domain"/>
</dbReference>
<dbReference type="OrthoDB" id="286301at2759"/>
<dbReference type="Gene3D" id="2.30.180.10">
    <property type="entry name" value="FAS1 domain"/>
    <property type="match status" value="2"/>
</dbReference>
<dbReference type="PROSITE" id="PS50213">
    <property type="entry name" value="FAS1"/>
    <property type="match status" value="2"/>
</dbReference>
<gene>
    <name evidence="3" type="ORF">EX30DRAFT_339787</name>
</gene>
<dbReference type="PANTHER" id="PTHR10900:SF77">
    <property type="entry name" value="FI19380P1"/>
    <property type="match status" value="1"/>
</dbReference>
<evidence type="ECO:0000313" key="3">
    <source>
        <dbReference type="EMBL" id="TGZ82505.1"/>
    </source>
</evidence>
<keyword evidence="1" id="KW-0732">Signal</keyword>
<dbReference type="EMBL" id="ML220115">
    <property type="protein sequence ID" value="TGZ82505.1"/>
    <property type="molecule type" value="Genomic_DNA"/>
</dbReference>
<reference evidence="3 4" key="1">
    <citation type="submission" date="2019-04" db="EMBL/GenBank/DDBJ databases">
        <title>Comparative genomics and transcriptomics to analyze fruiting body development in filamentous ascomycetes.</title>
        <authorList>
            <consortium name="DOE Joint Genome Institute"/>
            <person name="Lutkenhaus R."/>
            <person name="Traeger S."/>
            <person name="Breuer J."/>
            <person name="Kuo A."/>
            <person name="Lipzen A."/>
            <person name="Pangilinan J."/>
            <person name="Dilworth D."/>
            <person name="Sandor L."/>
            <person name="Poggeler S."/>
            <person name="Barry K."/>
            <person name="Grigoriev I.V."/>
            <person name="Nowrousian M."/>
        </authorList>
    </citation>
    <scope>NUCLEOTIDE SEQUENCE [LARGE SCALE GENOMIC DNA]</scope>
    <source>
        <strain evidence="3 4">CBS 389.68</strain>
    </source>
</reference>
<dbReference type="SMART" id="SM00554">
    <property type="entry name" value="FAS1"/>
    <property type="match status" value="2"/>
</dbReference>
<dbReference type="PROSITE" id="PS51257">
    <property type="entry name" value="PROKAR_LIPOPROTEIN"/>
    <property type="match status" value="1"/>
</dbReference>
<feature type="domain" description="FAS1" evidence="2">
    <location>
        <begin position="25"/>
        <end position="180"/>
    </location>
</feature>
<dbReference type="STRING" id="341454.A0A4V3SJ40"/>
<evidence type="ECO:0000313" key="4">
    <source>
        <dbReference type="Proteomes" id="UP000298138"/>
    </source>
</evidence>
<dbReference type="SUPFAM" id="SSF82153">
    <property type="entry name" value="FAS1 domain"/>
    <property type="match status" value="2"/>
</dbReference>
<feature type="chain" id="PRO_5020828858" evidence="1">
    <location>
        <begin position="21"/>
        <end position="387"/>
    </location>
</feature>
<evidence type="ECO:0000256" key="1">
    <source>
        <dbReference type="SAM" id="SignalP"/>
    </source>
</evidence>
<proteinExistence type="predicted"/>
<evidence type="ECO:0000259" key="2">
    <source>
        <dbReference type="PROSITE" id="PS50213"/>
    </source>
</evidence>
<sequence length="387" mass="42573">MLARYLLAAFTLAILSSCSAESAFASDFGSIIAKTPGLSMLSRLFETDPTLFAAVQDPVDVTFLAPSDEAMAEFLRITRGTSDYLSNKATRYRVFKDLFNYMTIKGMFREREFFDSPKVLPTWLENPVYHNNKDTPTQFAISFEKNGGRKIYGGQAYGLNIVKADIPINNGFIQIVDGFFKMPLSFSKTADILGFDDWLDYVDAVGLRDTIDQTPTTTIFIPAVDAKKVPPTNSSELRELIEYHIIQGRAFFSTELTKATTRVETVNGERIYLTIKGKDFFVNDAKVIKSDIITSAGALHILDRPLNPQKTTTTDSRGKRCNCLGQYCVDSDGLPCKLDASMRPIGSSSAVGSSDEYFGVETDGATTTAVNGGAIAALTAVFFCLLY</sequence>
<feature type="signal peptide" evidence="1">
    <location>
        <begin position="1"/>
        <end position="20"/>
    </location>
</feature>
<feature type="domain" description="FAS1" evidence="2">
    <location>
        <begin position="179"/>
        <end position="306"/>
    </location>
</feature>
<organism evidence="3 4">
    <name type="scientific">Ascodesmis nigricans</name>
    <dbReference type="NCBI Taxonomy" id="341454"/>
    <lineage>
        <taxon>Eukaryota</taxon>
        <taxon>Fungi</taxon>
        <taxon>Dikarya</taxon>
        <taxon>Ascomycota</taxon>
        <taxon>Pezizomycotina</taxon>
        <taxon>Pezizomycetes</taxon>
        <taxon>Pezizales</taxon>
        <taxon>Ascodesmidaceae</taxon>
        <taxon>Ascodesmis</taxon>
    </lineage>
</organism>
<dbReference type="InParanoid" id="A0A4V3SJ40"/>
<keyword evidence="4" id="KW-1185">Reference proteome</keyword>
<dbReference type="InterPro" id="IPR036378">
    <property type="entry name" value="FAS1_dom_sf"/>
</dbReference>
<dbReference type="Pfam" id="PF02469">
    <property type="entry name" value="Fasciclin"/>
    <property type="match status" value="2"/>
</dbReference>
<name>A0A4V3SJ40_9PEZI</name>
<dbReference type="InterPro" id="IPR050904">
    <property type="entry name" value="Adhesion/Biosynth-related"/>
</dbReference>
<accession>A0A4V3SJ40</accession>
<protein>
    <submittedName>
        <fullName evidence="3">FAS1 domain-containing protein</fullName>
    </submittedName>
</protein>
<dbReference type="Proteomes" id="UP000298138">
    <property type="component" value="Unassembled WGS sequence"/>
</dbReference>